<evidence type="ECO:0000313" key="3">
    <source>
        <dbReference type="EMBL" id="UKJ89854.1"/>
    </source>
</evidence>
<feature type="compositionally biased region" description="Low complexity" evidence="1">
    <location>
        <begin position="337"/>
        <end position="348"/>
    </location>
</feature>
<accession>A0A976M8U7</accession>
<feature type="compositionally biased region" description="Polar residues" evidence="1">
    <location>
        <begin position="150"/>
        <end position="170"/>
    </location>
</feature>
<feature type="compositionally biased region" description="Basic and acidic residues" evidence="1">
    <location>
        <begin position="126"/>
        <end position="143"/>
    </location>
</feature>
<dbReference type="Proteomes" id="UP000244803">
    <property type="component" value="Chromosome 4"/>
</dbReference>
<feature type="region of interest" description="Disordered" evidence="1">
    <location>
        <begin position="269"/>
        <end position="360"/>
    </location>
</feature>
<keyword evidence="2" id="KW-0472">Membrane</keyword>
<evidence type="ECO:0000313" key="4">
    <source>
        <dbReference type="Proteomes" id="UP000244803"/>
    </source>
</evidence>
<sequence length="399" mass="43738">MLVDKDNKIIDEIQGRKYNVMVYWSERVKEPLLLELNEGGHTYSNDLFNKYFIIKKGKDGLYFERLHNSTKEIMELAISKYGQIVDVVDSCSCLDYARILYRLEQLSRSILEIVPTRQGQKAVVTKGEKKGPDLPQVKDHRLTEPVPVPKSTSITPPHVVQLSQGKGSESTVDHDTSKGAPPPVQKETPIKRTEITATSDEKATRQEIPYDPRSTRSDTIPGTSIFSNVSGSDSTRGGKTLLNGPESHLIVEDTGHPGAEEQETISRVDTTHGHPSGSTVLDTGVHNGTTEEMPTIESNIEDHRGSDHTRISGDGDFHSNTHLQDETSQESLTDNGHSAYQASHQAASPNRKDDESSGSASPALIAGIVVSIIVIKGVIIGLLLAKFPYIIYPSIKALL</sequence>
<feature type="compositionally biased region" description="Polar residues" evidence="1">
    <location>
        <begin position="276"/>
        <end position="298"/>
    </location>
</feature>
<dbReference type="AlphaFoldDB" id="A0A976M8U7"/>
<proteinExistence type="predicted"/>
<feature type="compositionally biased region" description="Polar residues" evidence="1">
    <location>
        <begin position="217"/>
        <end position="237"/>
    </location>
</feature>
<feature type="region of interest" description="Disordered" evidence="1">
    <location>
        <begin position="122"/>
        <end position="186"/>
    </location>
</feature>
<gene>
    <name evidence="3" type="ORF">MACJ_003108</name>
</gene>
<protein>
    <submittedName>
        <fullName evidence="3">Uncharacterized protein</fullName>
    </submittedName>
</protein>
<dbReference type="EMBL" id="CP056067">
    <property type="protein sequence ID" value="UKJ89854.1"/>
    <property type="molecule type" value="Genomic_DNA"/>
</dbReference>
<organism evidence="3 4">
    <name type="scientific">Theileria orientalis</name>
    <dbReference type="NCBI Taxonomy" id="68886"/>
    <lineage>
        <taxon>Eukaryota</taxon>
        <taxon>Sar</taxon>
        <taxon>Alveolata</taxon>
        <taxon>Apicomplexa</taxon>
        <taxon>Aconoidasida</taxon>
        <taxon>Piroplasmida</taxon>
        <taxon>Theileriidae</taxon>
        <taxon>Theileria</taxon>
    </lineage>
</organism>
<name>A0A976M8U7_THEOR</name>
<keyword evidence="2" id="KW-0812">Transmembrane</keyword>
<evidence type="ECO:0000256" key="1">
    <source>
        <dbReference type="SAM" id="MobiDB-lite"/>
    </source>
</evidence>
<feature type="compositionally biased region" description="Basic and acidic residues" evidence="1">
    <location>
        <begin position="300"/>
        <end position="325"/>
    </location>
</feature>
<evidence type="ECO:0000256" key="2">
    <source>
        <dbReference type="SAM" id="Phobius"/>
    </source>
</evidence>
<feature type="region of interest" description="Disordered" evidence="1">
    <location>
        <begin position="210"/>
        <end position="238"/>
    </location>
</feature>
<keyword evidence="2" id="KW-1133">Transmembrane helix</keyword>
<reference evidence="3" key="1">
    <citation type="submission" date="2022-07" db="EMBL/GenBank/DDBJ databases">
        <title>Evaluation of T. orientalis genome assembly methods using nanopore sequencing and analysis of variation between genomes.</title>
        <authorList>
            <person name="Yam J."/>
            <person name="Micallef M.L."/>
            <person name="Liu M."/>
            <person name="Djordjevic S.P."/>
            <person name="Bogema D.R."/>
            <person name="Jenkins C."/>
        </authorList>
    </citation>
    <scope>NUCLEOTIDE SEQUENCE</scope>
    <source>
        <strain evidence="3">Fish Creek</strain>
    </source>
</reference>
<feature type="transmembrane region" description="Helical" evidence="2">
    <location>
        <begin position="363"/>
        <end position="385"/>
    </location>
</feature>